<feature type="compositionally biased region" description="Low complexity" evidence="2">
    <location>
        <begin position="884"/>
        <end position="905"/>
    </location>
</feature>
<gene>
    <name evidence="3" type="ORF">PCOR1329_LOCUS8853</name>
</gene>
<feature type="region of interest" description="Disordered" evidence="2">
    <location>
        <begin position="231"/>
        <end position="264"/>
    </location>
</feature>
<comment type="caution">
    <text evidence="3">The sequence shown here is derived from an EMBL/GenBank/DDBJ whole genome shotgun (WGS) entry which is preliminary data.</text>
</comment>
<dbReference type="EMBL" id="CAUYUJ010002447">
    <property type="protein sequence ID" value="CAK0800806.1"/>
    <property type="molecule type" value="Genomic_DNA"/>
</dbReference>
<dbReference type="InterPro" id="IPR003409">
    <property type="entry name" value="MORN"/>
</dbReference>
<reference evidence="3" key="1">
    <citation type="submission" date="2023-10" db="EMBL/GenBank/DDBJ databases">
        <authorList>
            <person name="Chen Y."/>
            <person name="Shah S."/>
            <person name="Dougan E. K."/>
            <person name="Thang M."/>
            <person name="Chan C."/>
        </authorList>
    </citation>
    <scope>NUCLEOTIDE SEQUENCE [LARGE SCALE GENOMIC DNA]</scope>
</reference>
<evidence type="ECO:0000256" key="2">
    <source>
        <dbReference type="SAM" id="MobiDB-lite"/>
    </source>
</evidence>
<dbReference type="PANTHER" id="PTHR23084:SF256">
    <property type="entry name" value="CENTRAL APPARATUS ASSOCIATED PROTEIN C1A-18"/>
    <property type="match status" value="1"/>
</dbReference>
<dbReference type="SUPFAM" id="SSF82185">
    <property type="entry name" value="Histone H3 K4-specific methyltransferase SET7/9 N-terminal domain"/>
    <property type="match status" value="1"/>
</dbReference>
<dbReference type="SMART" id="SM00698">
    <property type="entry name" value="MORN"/>
    <property type="match status" value="3"/>
</dbReference>
<keyword evidence="1" id="KW-0677">Repeat</keyword>
<proteinExistence type="predicted"/>
<protein>
    <submittedName>
        <fullName evidence="3">Uncharacterized protein</fullName>
    </submittedName>
</protein>
<keyword evidence="4" id="KW-1185">Reference proteome</keyword>
<dbReference type="PANTHER" id="PTHR23084">
    <property type="entry name" value="PHOSPHATIDYLINOSITOL-4-PHOSPHATE 5-KINASE RELATED"/>
    <property type="match status" value="1"/>
</dbReference>
<evidence type="ECO:0000313" key="3">
    <source>
        <dbReference type="EMBL" id="CAK0800806.1"/>
    </source>
</evidence>
<evidence type="ECO:0000313" key="4">
    <source>
        <dbReference type="Proteomes" id="UP001189429"/>
    </source>
</evidence>
<organism evidence="3 4">
    <name type="scientific">Prorocentrum cordatum</name>
    <dbReference type="NCBI Taxonomy" id="2364126"/>
    <lineage>
        <taxon>Eukaryota</taxon>
        <taxon>Sar</taxon>
        <taxon>Alveolata</taxon>
        <taxon>Dinophyceae</taxon>
        <taxon>Prorocentrales</taxon>
        <taxon>Prorocentraceae</taxon>
        <taxon>Prorocentrum</taxon>
    </lineage>
</organism>
<name>A0ABN9Q8L6_9DINO</name>
<feature type="region of interest" description="Disordered" evidence="2">
    <location>
        <begin position="884"/>
        <end position="908"/>
    </location>
</feature>
<accession>A0ABN9Q8L6</accession>
<sequence length="968" mass="103916">MLALTQTLNCSLMGLGSGGKALGLSTCTRRKLRDIDSLFGWVKKLSRPSINKFIVDLRIEISVTSLSCVPLVAAAPVHIEVSSGSGELPAIQPFPLMAPDIKPCDNRTCQLLGALRMIDGRFDRLDDLWRSGDSTATFDSQLLDALRMIDGKFDRLDELMQKFGDKVQHMVTRADLALTGLTPAPAAEAKPAVGTTSADEEMAPLAPETAQLAEASDPPAAGAQQHVALAPATGGPEAGQKRNKNNNNQKHEPTDTPPAQDPERRNLLSEPELADGETSAPVSSEELWGLIGCIRAEMSGLNLQMSAAAEAAAACAAMGPASLAVLFFDIQGWELHAQLVEARGAIERASQRWSAHVDAAAFTELGCDTAGAPRGVAFRCEQRIRLGRLEDHECFWEMLARLPTRRAGLARPAEFAPSVAHLRETEAPESALTSGGRGAAQDRAGKGRVWGRKSTKLTNEKEQGGGGAAGVAEGAHSGDRAVTGHCDGPGASGPMRRAAPRRVQQGRSARDRARIERDEGKATLGQLHGVPAEHSSEWCDAVSEQLDRRCFRNAGQIYYGDVVESEGACVRHGQGVQILTAKTVDGEDDVMWARYKGGWKSGRMHGAGAYRWSDGSCYEGSFSEGRLHGNGAFTWPERSVYDGMWVDGEMTGQGCFLNAFDGTTMQGVFYRNSFRMHDGSWVDVRQRRLQQRAQRLRIGAVPPQVASASMPVYYCEPEDSGRGGQGLLGAARVSAPGAAGGCRGLLPASLRHRRAALVPAGRPARLHARCPFAPRTVHLGYAATEKRRHRDSQQIFRGAVCEALLTGRPFTLVFGDPSGQPAAGEDEPEVPSEWSLDAFFDRLSLPPDVFDLQHFHNSGDADLFLPPEKRGWRKGLELEVEASTAGEGATAAEVAGEGATTAAEGAPGGEMRAPTMAPATVHFLNAALVSLTPLRDIDPDAVRLRLCRRFERHLPLHRVAAVVVTGPR</sequence>
<dbReference type="Pfam" id="PF02493">
    <property type="entry name" value="MORN"/>
    <property type="match status" value="3"/>
</dbReference>
<feature type="region of interest" description="Disordered" evidence="2">
    <location>
        <begin position="424"/>
        <end position="512"/>
    </location>
</feature>
<evidence type="ECO:0000256" key="1">
    <source>
        <dbReference type="ARBA" id="ARBA00022737"/>
    </source>
</evidence>
<dbReference type="Proteomes" id="UP001189429">
    <property type="component" value="Unassembled WGS sequence"/>
</dbReference>
<dbReference type="Gene3D" id="2.20.110.10">
    <property type="entry name" value="Histone H3 K4-specific methyltransferase SET7/9 N-terminal domain"/>
    <property type="match status" value="2"/>
</dbReference>